<accession>A0ABN3AV63</accession>
<evidence type="ECO:0000313" key="2">
    <source>
        <dbReference type="EMBL" id="GAA2174914.1"/>
    </source>
</evidence>
<evidence type="ECO:0008006" key="4">
    <source>
        <dbReference type="Google" id="ProtNLM"/>
    </source>
</evidence>
<evidence type="ECO:0000313" key="3">
    <source>
        <dbReference type="Proteomes" id="UP001501599"/>
    </source>
</evidence>
<organism evidence="2 3">
    <name type="scientific">Agrococcus versicolor</name>
    <dbReference type="NCBI Taxonomy" id="501482"/>
    <lineage>
        <taxon>Bacteria</taxon>
        <taxon>Bacillati</taxon>
        <taxon>Actinomycetota</taxon>
        <taxon>Actinomycetes</taxon>
        <taxon>Micrococcales</taxon>
        <taxon>Microbacteriaceae</taxon>
        <taxon>Agrococcus</taxon>
    </lineage>
</organism>
<proteinExistence type="predicted"/>
<keyword evidence="3" id="KW-1185">Reference proteome</keyword>
<dbReference type="EMBL" id="BAAAQT010000006">
    <property type="protein sequence ID" value="GAA2174914.1"/>
    <property type="molecule type" value="Genomic_DNA"/>
</dbReference>
<feature type="region of interest" description="Disordered" evidence="1">
    <location>
        <begin position="40"/>
        <end position="60"/>
    </location>
</feature>
<evidence type="ECO:0000256" key="1">
    <source>
        <dbReference type="SAM" id="MobiDB-lite"/>
    </source>
</evidence>
<protein>
    <recommendedName>
        <fullName evidence="4">Helix-turn-helix domain-containing protein</fullName>
    </recommendedName>
</protein>
<name>A0ABN3AV63_9MICO</name>
<gene>
    <name evidence="2" type="ORF">GCM10009846_22690</name>
</gene>
<sequence>MTPERVDATLTMRKDGDSIRKIACVLDVGTSSVVRALDRERSVGPSGRSGKDCALARLHD</sequence>
<dbReference type="Proteomes" id="UP001501599">
    <property type="component" value="Unassembled WGS sequence"/>
</dbReference>
<comment type="caution">
    <text evidence="2">The sequence shown here is derived from an EMBL/GenBank/DDBJ whole genome shotgun (WGS) entry which is preliminary data.</text>
</comment>
<reference evidence="2 3" key="1">
    <citation type="journal article" date="2019" name="Int. J. Syst. Evol. Microbiol.">
        <title>The Global Catalogue of Microorganisms (GCM) 10K type strain sequencing project: providing services to taxonomists for standard genome sequencing and annotation.</title>
        <authorList>
            <consortium name="The Broad Institute Genomics Platform"/>
            <consortium name="The Broad Institute Genome Sequencing Center for Infectious Disease"/>
            <person name="Wu L."/>
            <person name="Ma J."/>
        </authorList>
    </citation>
    <scope>NUCLEOTIDE SEQUENCE [LARGE SCALE GENOMIC DNA]</scope>
    <source>
        <strain evidence="2 3">JCM 16026</strain>
    </source>
</reference>